<protein>
    <submittedName>
        <fullName evidence="3">Alternative ribosome rescue aminoacyl-tRNA hydrolase ArfB</fullName>
        <ecNumber evidence="3">3.1.1.29</ecNumber>
    </submittedName>
</protein>
<gene>
    <name evidence="3" type="primary">arfB</name>
    <name evidence="3" type="ORF">VRS74_02460</name>
</gene>
<sequence length="139" mass="15344">MGDPGLIERALALAEESFLAGSGPGGQNANKVATEVQLRVNAYKLRLSPEVFARLRQVAGSRFTLSGDLLITAKEHRSQEANRAEAREKLAQLLEEAQRVPKKRAKSRLNRVGKVERLKTKKARGAVKASRGKVTRNDW</sequence>
<evidence type="ECO:0000256" key="1">
    <source>
        <dbReference type="SAM" id="MobiDB-lite"/>
    </source>
</evidence>
<evidence type="ECO:0000313" key="3">
    <source>
        <dbReference type="EMBL" id="MEE1876547.1"/>
    </source>
</evidence>
<keyword evidence="4" id="KW-1185">Reference proteome</keyword>
<dbReference type="NCBIfam" id="NF006718">
    <property type="entry name" value="PRK09256.1"/>
    <property type="match status" value="1"/>
</dbReference>
<feature type="domain" description="Prokaryotic-type class I peptide chain release factors" evidence="2">
    <location>
        <begin position="16"/>
        <end position="135"/>
    </location>
</feature>
<dbReference type="EC" id="3.1.1.29" evidence="3"/>
<dbReference type="GO" id="GO:0004045">
    <property type="term" value="F:peptidyl-tRNA hydrolase activity"/>
    <property type="evidence" value="ECO:0007669"/>
    <property type="project" value="UniProtKB-EC"/>
</dbReference>
<comment type="caution">
    <text evidence="3">The sequence shown here is derived from an EMBL/GenBank/DDBJ whole genome shotgun (WGS) entry which is preliminary data.</text>
</comment>
<dbReference type="PANTHER" id="PTHR47814:SF1">
    <property type="entry name" value="PEPTIDYL-TRNA HYDROLASE ARFB"/>
    <property type="match status" value="1"/>
</dbReference>
<evidence type="ECO:0000259" key="2">
    <source>
        <dbReference type="Pfam" id="PF00472"/>
    </source>
</evidence>
<feature type="compositionally biased region" description="Basic residues" evidence="1">
    <location>
        <begin position="101"/>
        <end position="111"/>
    </location>
</feature>
<keyword evidence="3" id="KW-0378">Hydrolase</keyword>
<dbReference type="Pfam" id="PF00472">
    <property type="entry name" value="RF-1"/>
    <property type="match status" value="1"/>
</dbReference>
<feature type="region of interest" description="Disordered" evidence="1">
    <location>
        <begin position="101"/>
        <end position="139"/>
    </location>
</feature>
<dbReference type="SUPFAM" id="SSF110916">
    <property type="entry name" value="Peptidyl-tRNA hydrolase domain-like"/>
    <property type="match status" value="1"/>
</dbReference>
<evidence type="ECO:0000313" key="4">
    <source>
        <dbReference type="Proteomes" id="UP001343492"/>
    </source>
</evidence>
<dbReference type="Proteomes" id="UP001343492">
    <property type="component" value="Unassembled WGS sequence"/>
</dbReference>
<reference evidence="3 4" key="1">
    <citation type="submission" date="2024-01" db="EMBL/GenBank/DDBJ databases">
        <title>The genome sequence of Erythrobacteraceae sp. strain 1XM1-14.</title>
        <authorList>
            <person name="Liu Y."/>
        </authorList>
    </citation>
    <scope>NUCLEOTIDE SEQUENCE [LARGE SCALE GENOMIC DNA]</scope>
    <source>
        <strain evidence="3 4">1XM1-14</strain>
    </source>
</reference>
<feature type="compositionally biased region" description="Basic residues" evidence="1">
    <location>
        <begin position="119"/>
        <end position="139"/>
    </location>
</feature>
<name>A0ABU7GBV1_9SPHN</name>
<proteinExistence type="predicted"/>
<accession>A0ABU7GBV1</accession>
<dbReference type="Gene3D" id="3.30.160.20">
    <property type="match status" value="1"/>
</dbReference>
<dbReference type="PANTHER" id="PTHR47814">
    <property type="entry name" value="PEPTIDYL-TRNA HYDROLASE ARFB"/>
    <property type="match status" value="1"/>
</dbReference>
<dbReference type="InterPro" id="IPR000352">
    <property type="entry name" value="Pep_chain_release_fac_I"/>
</dbReference>
<organism evidence="3 4">
    <name type="scientific">Altererythrobacter litoralis</name>
    <dbReference type="NCBI Taxonomy" id="3113904"/>
    <lineage>
        <taxon>Bacteria</taxon>
        <taxon>Pseudomonadati</taxon>
        <taxon>Pseudomonadota</taxon>
        <taxon>Alphaproteobacteria</taxon>
        <taxon>Sphingomonadales</taxon>
        <taxon>Erythrobacteraceae</taxon>
        <taxon>Altererythrobacter</taxon>
    </lineage>
</organism>
<dbReference type="RefSeq" id="WP_354143655.1">
    <property type="nucleotide sequence ID" value="NZ_JAZDQV010000002.1"/>
</dbReference>
<dbReference type="EMBL" id="JAZDQV010000002">
    <property type="protein sequence ID" value="MEE1876547.1"/>
    <property type="molecule type" value="Genomic_DNA"/>
</dbReference>